<dbReference type="EMBL" id="LR905403">
    <property type="protein sequence ID" value="CAD7253460.1"/>
    <property type="molecule type" value="Genomic_DNA"/>
</dbReference>
<reference evidence="3" key="1">
    <citation type="submission" date="2020-11" db="EMBL/GenBank/DDBJ databases">
        <authorList>
            <person name="Tran Van P."/>
        </authorList>
    </citation>
    <scope>NUCLEOTIDE SEQUENCE</scope>
</reference>
<name>A0A7R9FSF3_9CRUS</name>
<evidence type="ECO:0000313" key="3">
    <source>
        <dbReference type="EMBL" id="CAD7253460.1"/>
    </source>
</evidence>
<dbReference type="GO" id="GO:0005829">
    <property type="term" value="C:cytosol"/>
    <property type="evidence" value="ECO:0007669"/>
    <property type="project" value="TreeGrafter"/>
</dbReference>
<dbReference type="PANTHER" id="PTHR13554">
    <property type="entry name" value="26S PROTEASOME NON-ATPASE REGULATORY SUBUNIT 5-RELATED"/>
    <property type="match status" value="1"/>
</dbReference>
<dbReference type="OrthoDB" id="10250600at2759"/>
<dbReference type="EMBL" id="CAJPEV010005886">
    <property type="protein sequence ID" value="CAG0903627.1"/>
    <property type="molecule type" value="Genomic_DNA"/>
</dbReference>
<protein>
    <recommendedName>
        <fullName evidence="2">26S proteasome non-ATPase regulatory subunit 5</fullName>
    </recommendedName>
</protein>
<dbReference type="Pfam" id="PF10508">
    <property type="entry name" value="Proteasom_PSMB"/>
    <property type="match status" value="1"/>
</dbReference>
<organism evidence="3">
    <name type="scientific">Darwinula stevensoni</name>
    <dbReference type="NCBI Taxonomy" id="69355"/>
    <lineage>
        <taxon>Eukaryota</taxon>
        <taxon>Metazoa</taxon>
        <taxon>Ecdysozoa</taxon>
        <taxon>Arthropoda</taxon>
        <taxon>Crustacea</taxon>
        <taxon>Oligostraca</taxon>
        <taxon>Ostracoda</taxon>
        <taxon>Podocopa</taxon>
        <taxon>Podocopida</taxon>
        <taxon>Darwinulocopina</taxon>
        <taxon>Darwinuloidea</taxon>
        <taxon>Darwinulidae</taxon>
        <taxon>Darwinula</taxon>
    </lineage>
</organism>
<dbReference type="GO" id="GO:0043248">
    <property type="term" value="P:proteasome assembly"/>
    <property type="evidence" value="ECO:0007669"/>
    <property type="project" value="InterPro"/>
</dbReference>
<dbReference type="Gene3D" id="1.25.10.10">
    <property type="entry name" value="Leucine-rich Repeat Variant"/>
    <property type="match status" value="1"/>
</dbReference>
<evidence type="ECO:0000313" key="4">
    <source>
        <dbReference type="Proteomes" id="UP000677054"/>
    </source>
</evidence>
<dbReference type="AlphaFoldDB" id="A0A7R9FSF3"/>
<gene>
    <name evidence="3" type="ORF">DSTB1V02_LOCUS13210</name>
</gene>
<sequence length="279" mass="31267">MEIQELLGRSAHSMEDLRRMRDLVKAMRSTELQAIVQDGELFSTCITLLQQQSASDSRDSKVGILSETFFAMLDVVPTGALSDSQHEQLQICLSHCSPIVREMALCQASGIYMKQLLQDLSHLAEDASTETRTRAMNTIASLLSLNVENSNNELENLTESWFRHLSKDPMQFCLSLCKQPFTDIRTAALKILQVIASQHWGQVYIKNTPGCLEYILDRRTEHEKAGKEGKYEVVSSIVSSPTALTVFGTEMLLPLRKYEREGPFFIAPDVDIAFEGDGS</sequence>
<accession>A0A7R9FSF3</accession>
<dbReference type="SUPFAM" id="SSF48371">
    <property type="entry name" value="ARM repeat"/>
    <property type="match status" value="1"/>
</dbReference>
<dbReference type="PANTHER" id="PTHR13554:SF10">
    <property type="entry name" value="26S PROTEASOME NON-ATPASE REGULATORY SUBUNIT 5"/>
    <property type="match status" value="1"/>
</dbReference>
<dbReference type="InterPro" id="IPR019538">
    <property type="entry name" value="PSMD5"/>
</dbReference>
<proteinExistence type="inferred from homology"/>
<keyword evidence="4" id="KW-1185">Reference proteome</keyword>
<evidence type="ECO:0000256" key="1">
    <source>
        <dbReference type="ARBA" id="ARBA00006823"/>
    </source>
</evidence>
<evidence type="ECO:0000256" key="2">
    <source>
        <dbReference type="ARBA" id="ARBA00014933"/>
    </source>
</evidence>
<comment type="similarity">
    <text evidence="1">Belongs to the proteasome subunit S5B/HSM3 family.</text>
</comment>
<dbReference type="InterPro" id="IPR011989">
    <property type="entry name" value="ARM-like"/>
</dbReference>
<dbReference type="Proteomes" id="UP000677054">
    <property type="component" value="Unassembled WGS sequence"/>
</dbReference>
<dbReference type="InterPro" id="IPR016024">
    <property type="entry name" value="ARM-type_fold"/>
</dbReference>